<dbReference type="AlphaFoldDB" id="A0AAX6T9K0"/>
<name>A0AAX6T9K0_HETGA</name>
<keyword evidence="2" id="KW-1185">Reference proteome</keyword>
<gene>
    <name evidence="3" type="primary">Bcl2l10</name>
</gene>
<protein>
    <submittedName>
        <fullName evidence="3">Bcl-2-like protein 10 isoform X3</fullName>
    </submittedName>
</protein>
<reference evidence="3" key="1">
    <citation type="submission" date="2025-08" db="UniProtKB">
        <authorList>
            <consortium name="RefSeq"/>
        </authorList>
    </citation>
    <scope>IDENTIFICATION</scope>
</reference>
<evidence type="ECO:0000256" key="1">
    <source>
        <dbReference type="SAM" id="MobiDB-lite"/>
    </source>
</evidence>
<accession>A0AAX6T9K0</accession>
<feature type="region of interest" description="Disordered" evidence="1">
    <location>
        <begin position="67"/>
        <end position="151"/>
    </location>
</feature>
<sequence>MSQEAGPSPTQSWALGFSARGTLSDDALRDASATAFRGTAAWTDEAPAKCWASFLWVRAAGTFQPAPFLNPGIPTAGAPSASQERSIGGSPGLKDEAVARAPPRAHSAPCRPSSRARRTPRPPRLALCDKQASGLQPGRSSLKGSPPPPLGWLLSVLQ</sequence>
<evidence type="ECO:0000313" key="2">
    <source>
        <dbReference type="Proteomes" id="UP000694906"/>
    </source>
</evidence>
<organism evidence="2 3">
    <name type="scientific">Heterocephalus glaber</name>
    <name type="common">Naked mole rat</name>
    <dbReference type="NCBI Taxonomy" id="10181"/>
    <lineage>
        <taxon>Eukaryota</taxon>
        <taxon>Metazoa</taxon>
        <taxon>Chordata</taxon>
        <taxon>Craniata</taxon>
        <taxon>Vertebrata</taxon>
        <taxon>Euteleostomi</taxon>
        <taxon>Mammalia</taxon>
        <taxon>Eutheria</taxon>
        <taxon>Euarchontoglires</taxon>
        <taxon>Glires</taxon>
        <taxon>Rodentia</taxon>
        <taxon>Hystricomorpha</taxon>
        <taxon>Bathyergidae</taxon>
        <taxon>Heterocephalus</taxon>
    </lineage>
</organism>
<feature type="compositionally biased region" description="Low complexity" evidence="1">
    <location>
        <begin position="99"/>
        <end position="113"/>
    </location>
</feature>
<dbReference type="Proteomes" id="UP000694906">
    <property type="component" value="Unplaced"/>
</dbReference>
<dbReference type="GeneID" id="101700948"/>
<dbReference type="RefSeq" id="XP_021116773.1">
    <property type="nucleotide sequence ID" value="XM_021261114.1"/>
</dbReference>
<proteinExistence type="predicted"/>
<evidence type="ECO:0000313" key="3">
    <source>
        <dbReference type="RefSeq" id="XP_021116773.1"/>
    </source>
</evidence>
<dbReference type="CTD" id="10017"/>